<evidence type="ECO:0000256" key="1">
    <source>
        <dbReference type="SAM" id="MobiDB-lite"/>
    </source>
</evidence>
<feature type="region of interest" description="Disordered" evidence="1">
    <location>
        <begin position="273"/>
        <end position="342"/>
    </location>
</feature>
<protein>
    <submittedName>
        <fullName evidence="2">Uncharacterized protein</fullName>
    </submittedName>
</protein>
<gene>
    <name evidence="2" type="ORF">SLS63_010725</name>
</gene>
<accession>A0ABR1NW44</accession>
<name>A0ABR1NW44_DIAER</name>
<comment type="caution">
    <text evidence="2">The sequence shown here is derived from an EMBL/GenBank/DDBJ whole genome shotgun (WGS) entry which is preliminary data.</text>
</comment>
<feature type="compositionally biased region" description="Basic residues" evidence="1">
    <location>
        <begin position="299"/>
        <end position="312"/>
    </location>
</feature>
<evidence type="ECO:0000313" key="3">
    <source>
        <dbReference type="Proteomes" id="UP001430848"/>
    </source>
</evidence>
<organism evidence="2 3">
    <name type="scientific">Diaporthe eres</name>
    <name type="common">Phomopsis oblonga</name>
    <dbReference type="NCBI Taxonomy" id="83184"/>
    <lineage>
        <taxon>Eukaryota</taxon>
        <taxon>Fungi</taxon>
        <taxon>Dikarya</taxon>
        <taxon>Ascomycota</taxon>
        <taxon>Pezizomycotina</taxon>
        <taxon>Sordariomycetes</taxon>
        <taxon>Sordariomycetidae</taxon>
        <taxon>Diaporthales</taxon>
        <taxon>Diaporthaceae</taxon>
        <taxon>Diaporthe</taxon>
        <taxon>Diaporthe eres species complex</taxon>
    </lineage>
</organism>
<feature type="compositionally biased region" description="Polar residues" evidence="1">
    <location>
        <begin position="319"/>
        <end position="332"/>
    </location>
</feature>
<evidence type="ECO:0000313" key="2">
    <source>
        <dbReference type="EMBL" id="KAK7717770.1"/>
    </source>
</evidence>
<dbReference type="EMBL" id="JAKNSF020000092">
    <property type="protein sequence ID" value="KAK7717770.1"/>
    <property type="molecule type" value="Genomic_DNA"/>
</dbReference>
<keyword evidence="3" id="KW-1185">Reference proteome</keyword>
<sequence length="342" mass="38621">MGKKVTERLPTDHIFWPKWQIKFSNNTVYPTEFSGVHLGTLAEKQASNDTHEPNPRKKRFFPPLDMLFIDSYVFEYYERPDVEIGFEAGGGVPGTLKVVEKVAINASSLSHSKEKDGIWLKKLRFILQNFPKVRAITVLTSVVLDMASPVSLPEPIYFMDVANTSVRDRMRHGILTGEELRMLPNNPETLRPSDFAMQEWDNLPKEWPMFGKRKANGTAPELHMGTMVFFAKEWVSLDGIGAPGRLCSLGSRSADPMGAIVRKEKDKAAQMAQADITRKEKDKTIQVAQADTREPDKNLKKKPSKFSLRHKGSGLSLLRQASTFSMRSQPSKGSLKRQKTWA</sequence>
<dbReference type="Proteomes" id="UP001430848">
    <property type="component" value="Unassembled WGS sequence"/>
</dbReference>
<reference evidence="2 3" key="1">
    <citation type="submission" date="2024-02" db="EMBL/GenBank/DDBJ databases">
        <title>De novo assembly and annotation of 12 fungi associated with fruit tree decline syndrome in Ontario, Canada.</title>
        <authorList>
            <person name="Sulman M."/>
            <person name="Ellouze W."/>
            <person name="Ilyukhin E."/>
        </authorList>
    </citation>
    <scope>NUCLEOTIDE SEQUENCE [LARGE SCALE GENOMIC DNA]</scope>
    <source>
        <strain evidence="2 3">M169</strain>
    </source>
</reference>
<proteinExistence type="predicted"/>